<sequence length="462" mass="52446">MRSNSCIIMAEDSDHQDSSQLSITEQLSSEYHTVFKDKDLIEPDTIVDEDRIVGRDEQLNKVINIVKPALHGDQPEDMLLRGPSGTGKTLIAGTVATKAIKIGQKRDVKMEFVEVNGKHKKSEHEAIHQITHEFEQLLGLELTSKTGVSTSSRYDRLFEIVDEHLDIGIVILDELDLLVGDSRNKNEAPAFSDILYKLSRAKRIGKMDSSFTLIVTTNSPNSLMNGLNSRTASTFNPTEVAFADYNATELREILKHRQDAFYEDTLVDDVIPYTAAVAAQGEGDARFAIDLLREAGNIANRREERTVTTNHVEEAKNQVEKNYVVDVIENVSFQKQVSLFAAAVVNKYGQEQLSRSEFLSDRSAPAPVAHTLYKWFTDYQNIERRSKHSYLRWMRELGTYEVIEVNRKGRGNERGVFGEYIFHNLPADVMVETLVDKDDRFREALDDEELIRSVVRNNLKDF</sequence>
<keyword evidence="6" id="KW-0131">Cell cycle</keyword>
<evidence type="ECO:0000256" key="4">
    <source>
        <dbReference type="HAMAP-Rule" id="MF_01407"/>
    </source>
</evidence>
<dbReference type="SMART" id="SM00382">
    <property type="entry name" value="AAA"/>
    <property type="match status" value="1"/>
</dbReference>
<name>A0A1H8WCK7_9EURY</name>
<keyword evidence="1 4" id="KW-0235">DNA replication</keyword>
<dbReference type="Pfam" id="PF00004">
    <property type="entry name" value="AAA"/>
    <property type="match status" value="1"/>
</dbReference>
<dbReference type="FunFam" id="1.10.8.60:FF:000073">
    <property type="entry name" value="ORC1-type DNA replication protein"/>
    <property type="match status" value="1"/>
</dbReference>
<proteinExistence type="inferred from homology"/>
<dbReference type="GO" id="GO:0006260">
    <property type="term" value="P:DNA replication"/>
    <property type="evidence" value="ECO:0007669"/>
    <property type="project" value="UniProtKB-UniRule"/>
</dbReference>
<dbReference type="InterPro" id="IPR027417">
    <property type="entry name" value="P-loop_NTPase"/>
</dbReference>
<dbReference type="NCBIfam" id="TIGR02928">
    <property type="entry name" value="orc1/cdc6 family replication initiation protein"/>
    <property type="match status" value="1"/>
</dbReference>
<dbReference type="Proteomes" id="UP000199126">
    <property type="component" value="Unassembled WGS sequence"/>
</dbReference>
<evidence type="ECO:0000256" key="3">
    <source>
        <dbReference type="ARBA" id="ARBA00022840"/>
    </source>
</evidence>
<keyword evidence="2 4" id="KW-0547">Nucleotide-binding</keyword>
<dbReference type="Pfam" id="PF22703">
    <property type="entry name" value="Cdc6_lid"/>
    <property type="match status" value="1"/>
</dbReference>
<gene>
    <name evidence="6" type="ORF">SAMN04487948_12724</name>
</gene>
<dbReference type="InterPro" id="IPR050311">
    <property type="entry name" value="ORC1/CDC6"/>
</dbReference>
<organism evidence="6 7">
    <name type="scientific">Halogranum amylolyticum</name>
    <dbReference type="NCBI Taxonomy" id="660520"/>
    <lineage>
        <taxon>Archaea</taxon>
        <taxon>Methanobacteriati</taxon>
        <taxon>Methanobacteriota</taxon>
        <taxon>Stenosarchaea group</taxon>
        <taxon>Halobacteria</taxon>
        <taxon>Halobacteriales</taxon>
        <taxon>Haloferacaceae</taxon>
    </lineage>
</organism>
<feature type="binding site" evidence="4">
    <location>
        <position position="245"/>
    </location>
    <ligand>
        <name>ATP</name>
        <dbReference type="ChEBI" id="CHEBI:30616"/>
    </ligand>
</feature>
<evidence type="ECO:0000256" key="1">
    <source>
        <dbReference type="ARBA" id="ARBA00022705"/>
    </source>
</evidence>
<dbReference type="PANTHER" id="PTHR10763:SF22">
    <property type="entry name" value="ORC1-TYPE DNA REPLICATION PROTEIN"/>
    <property type="match status" value="1"/>
</dbReference>
<comment type="similarity">
    <text evidence="4">Belongs to the CDC6/cdc18 family.</text>
</comment>
<dbReference type="SUPFAM" id="SSF52540">
    <property type="entry name" value="P-loop containing nucleoside triphosphate hydrolases"/>
    <property type="match status" value="1"/>
</dbReference>
<keyword evidence="6" id="KW-0132">Cell division</keyword>
<dbReference type="Gene3D" id="1.10.8.60">
    <property type="match status" value="1"/>
</dbReference>
<dbReference type="InterPro" id="IPR055237">
    <property type="entry name" value="Cdc6_lid"/>
</dbReference>
<keyword evidence="3 4" id="KW-0067">ATP-binding</keyword>
<protein>
    <recommendedName>
        <fullName evidence="4">ORC1-type DNA replication protein</fullName>
    </recommendedName>
</protein>
<dbReference type="PANTHER" id="PTHR10763">
    <property type="entry name" value="CELL DIVISION CONTROL PROTEIN 6-RELATED"/>
    <property type="match status" value="1"/>
</dbReference>
<dbReference type="Gene3D" id="1.10.10.10">
    <property type="entry name" value="Winged helix-like DNA-binding domain superfamily/Winged helix DNA-binding domain"/>
    <property type="match status" value="1"/>
</dbReference>
<dbReference type="InterPro" id="IPR003959">
    <property type="entry name" value="ATPase_AAA_core"/>
</dbReference>
<evidence type="ECO:0000259" key="5">
    <source>
        <dbReference type="SMART" id="SM00382"/>
    </source>
</evidence>
<dbReference type="GO" id="GO:0016887">
    <property type="term" value="F:ATP hydrolysis activity"/>
    <property type="evidence" value="ECO:0007669"/>
    <property type="project" value="InterPro"/>
</dbReference>
<feature type="binding site" evidence="4">
    <location>
        <begin position="86"/>
        <end position="90"/>
    </location>
    <ligand>
        <name>ATP</name>
        <dbReference type="ChEBI" id="CHEBI:30616"/>
    </ligand>
</feature>
<dbReference type="HAMAP" id="MF_01407">
    <property type="entry name" value="ORC1_type_DNA_replic_protein"/>
    <property type="match status" value="1"/>
</dbReference>
<comment type="function">
    <text evidence="4">Involved in regulation of DNA replication.</text>
</comment>
<dbReference type="InterPro" id="IPR003593">
    <property type="entry name" value="AAA+_ATPase"/>
</dbReference>
<evidence type="ECO:0000313" key="7">
    <source>
        <dbReference type="Proteomes" id="UP000199126"/>
    </source>
</evidence>
<dbReference type="EMBL" id="FODV01000027">
    <property type="protein sequence ID" value="SEP25370.1"/>
    <property type="molecule type" value="Genomic_DNA"/>
</dbReference>
<evidence type="ECO:0000256" key="2">
    <source>
        <dbReference type="ARBA" id="ARBA00022741"/>
    </source>
</evidence>
<evidence type="ECO:0000313" key="6">
    <source>
        <dbReference type="EMBL" id="SEP25370.1"/>
    </source>
</evidence>
<feature type="binding site" evidence="4">
    <location>
        <position position="257"/>
    </location>
    <ligand>
        <name>ATP</name>
        <dbReference type="ChEBI" id="CHEBI:30616"/>
    </ligand>
</feature>
<accession>A0A1H8WCK7</accession>
<reference evidence="7" key="1">
    <citation type="submission" date="2016-10" db="EMBL/GenBank/DDBJ databases">
        <authorList>
            <person name="Varghese N."/>
            <person name="Submissions S."/>
        </authorList>
    </citation>
    <scope>NUCLEOTIDE SEQUENCE [LARGE SCALE GENOMIC DNA]</scope>
    <source>
        <strain evidence="7">CGMCC 1.10121</strain>
    </source>
</reference>
<dbReference type="CDD" id="cd00009">
    <property type="entry name" value="AAA"/>
    <property type="match status" value="1"/>
</dbReference>
<dbReference type="AlphaFoldDB" id="A0A1H8WCK7"/>
<dbReference type="InterPro" id="IPR036388">
    <property type="entry name" value="WH-like_DNA-bd_sf"/>
</dbReference>
<dbReference type="GO" id="GO:0005524">
    <property type="term" value="F:ATP binding"/>
    <property type="evidence" value="ECO:0007669"/>
    <property type="project" value="UniProtKB-UniRule"/>
</dbReference>
<dbReference type="InterPro" id="IPR014277">
    <property type="entry name" value="Orc1/Cdc6_arc"/>
</dbReference>
<feature type="domain" description="AAA+ ATPase" evidence="5">
    <location>
        <begin position="74"/>
        <end position="254"/>
    </location>
</feature>
<dbReference type="GO" id="GO:0051301">
    <property type="term" value="P:cell division"/>
    <property type="evidence" value="ECO:0007669"/>
    <property type="project" value="UniProtKB-KW"/>
</dbReference>
<dbReference type="Gene3D" id="3.40.50.300">
    <property type="entry name" value="P-loop containing nucleotide triphosphate hydrolases"/>
    <property type="match status" value="1"/>
</dbReference>
<keyword evidence="7" id="KW-1185">Reference proteome</keyword>